<accession>K0TAP7</accession>
<feature type="signal peptide" evidence="3">
    <location>
        <begin position="1"/>
        <end position="20"/>
    </location>
</feature>
<dbReference type="Gene3D" id="2.60.120.620">
    <property type="entry name" value="q2cbj1_9rhob like domain"/>
    <property type="match status" value="1"/>
</dbReference>
<dbReference type="EMBL" id="AGNL01002713">
    <property type="protein sequence ID" value="EJK75803.1"/>
    <property type="molecule type" value="Genomic_DNA"/>
</dbReference>
<dbReference type="AlphaFoldDB" id="K0TAP7"/>
<keyword evidence="3" id="KW-0732">Signal</keyword>
<dbReference type="SUPFAM" id="SSF51197">
    <property type="entry name" value="Clavaminate synthase-like"/>
    <property type="match status" value="1"/>
</dbReference>
<proteinExistence type="predicted"/>
<organism evidence="4 5">
    <name type="scientific">Thalassiosira oceanica</name>
    <name type="common">Marine diatom</name>
    <dbReference type="NCBI Taxonomy" id="159749"/>
    <lineage>
        <taxon>Eukaryota</taxon>
        <taxon>Sar</taxon>
        <taxon>Stramenopiles</taxon>
        <taxon>Ochrophyta</taxon>
        <taxon>Bacillariophyta</taxon>
        <taxon>Coscinodiscophyceae</taxon>
        <taxon>Thalassiosirophycidae</taxon>
        <taxon>Thalassiosirales</taxon>
        <taxon>Thalassiosiraceae</taxon>
        <taxon>Thalassiosira</taxon>
    </lineage>
</organism>
<feature type="region of interest" description="Disordered" evidence="2">
    <location>
        <begin position="20"/>
        <end position="78"/>
    </location>
</feature>
<sequence length="335" mass="37621">MMITGSLIALFGLASHNLESRTPDRRRNSSVAATSRGGGRTAKRTTQGRKSEVDNLARRLGLHQPPKSKKRPKSSLVSTKVRLQYATKGHAALRGFLDESTVKMLYDECNRVSAIETLSAWQQKVDVQARRGKQNAHAVATKLGSVEECQDMLDSGADELPFLQFFNIWKPGDLDTPWHSDNKMAPFDSSKTITFWIPLQPVPANGSALLFVDSSHLDFALPYWNGVDGKEYDRLENRYDNAVSHHMPLRLGDVTVHNGWTLHSTDTAIETTEDRLALAISYVDARAEIREDVFLEGQMKGDVEDLWSYKSWIKDVPPRKQFVHPDVPVVWPPKG</sequence>
<dbReference type="PANTHER" id="PTHR20883">
    <property type="entry name" value="PHYTANOYL-COA DIOXYGENASE DOMAIN CONTAINING 1"/>
    <property type="match status" value="1"/>
</dbReference>
<comment type="caution">
    <text evidence="4">The sequence shown here is derived from an EMBL/GenBank/DDBJ whole genome shotgun (WGS) entry which is preliminary data.</text>
</comment>
<dbReference type="eggNOG" id="ENOG502RXRT">
    <property type="taxonomic scope" value="Eukaryota"/>
</dbReference>
<dbReference type="InterPro" id="IPR008775">
    <property type="entry name" value="Phytyl_CoA_dOase-like"/>
</dbReference>
<evidence type="ECO:0000256" key="2">
    <source>
        <dbReference type="SAM" id="MobiDB-lite"/>
    </source>
</evidence>
<dbReference type="OrthoDB" id="445007at2759"/>
<evidence type="ECO:0000313" key="4">
    <source>
        <dbReference type="EMBL" id="EJK75803.1"/>
    </source>
</evidence>
<dbReference type="Pfam" id="PF05721">
    <property type="entry name" value="PhyH"/>
    <property type="match status" value="1"/>
</dbReference>
<evidence type="ECO:0000256" key="1">
    <source>
        <dbReference type="ARBA" id="ARBA00001962"/>
    </source>
</evidence>
<keyword evidence="5" id="KW-1185">Reference proteome</keyword>
<feature type="chain" id="PRO_5003837772" description="Fe2OG dioxygenase domain-containing protein" evidence="3">
    <location>
        <begin position="21"/>
        <end position="335"/>
    </location>
</feature>
<evidence type="ECO:0000313" key="5">
    <source>
        <dbReference type="Proteomes" id="UP000266841"/>
    </source>
</evidence>
<evidence type="ECO:0000256" key="3">
    <source>
        <dbReference type="SAM" id="SignalP"/>
    </source>
</evidence>
<dbReference type="Proteomes" id="UP000266841">
    <property type="component" value="Unassembled WGS sequence"/>
</dbReference>
<comment type="cofactor">
    <cofactor evidence="1">
        <name>Fe cation</name>
        <dbReference type="ChEBI" id="CHEBI:24875"/>
    </cofactor>
</comment>
<reference evidence="4 5" key="1">
    <citation type="journal article" date="2012" name="Genome Biol.">
        <title>Genome and low-iron response of an oceanic diatom adapted to chronic iron limitation.</title>
        <authorList>
            <person name="Lommer M."/>
            <person name="Specht M."/>
            <person name="Roy A.S."/>
            <person name="Kraemer L."/>
            <person name="Andreson R."/>
            <person name="Gutowska M.A."/>
            <person name="Wolf J."/>
            <person name="Bergner S.V."/>
            <person name="Schilhabel M.B."/>
            <person name="Klostermeier U.C."/>
            <person name="Beiko R.G."/>
            <person name="Rosenstiel P."/>
            <person name="Hippler M."/>
            <person name="Laroche J."/>
        </authorList>
    </citation>
    <scope>NUCLEOTIDE SEQUENCE [LARGE SCALE GENOMIC DNA]</scope>
    <source>
        <strain evidence="4 5">CCMP1005</strain>
    </source>
</reference>
<dbReference type="OMA" id="HWSPPQP"/>
<evidence type="ECO:0008006" key="6">
    <source>
        <dbReference type="Google" id="ProtNLM"/>
    </source>
</evidence>
<dbReference type="PANTHER" id="PTHR20883:SF49">
    <property type="entry name" value="PHYTANOYL-COA DIOXYGENASE"/>
    <property type="match status" value="1"/>
</dbReference>
<name>K0TAP7_THAOC</name>
<gene>
    <name evidence="4" type="ORF">THAOC_02463</name>
</gene>
<protein>
    <recommendedName>
        <fullName evidence="6">Fe2OG dioxygenase domain-containing protein</fullName>
    </recommendedName>
</protein>